<name>A0ABD7PDI7_KLEVA</name>
<accession>A0ABD7PDI7</accession>
<keyword evidence="1" id="KW-1133">Transmembrane helix</keyword>
<sequence length="225" mass="25174">MIIDVNLLSIIITCVVIWCVYVAGFRVARLKYVTGKNATARSIKKLRELSALHHVIERLFPKVDPHRGLLRIIVRNSADSLQQMERAALMLNDAVDGGSEQHKDIFESASLAYCNSFQVISMISQIIVELEPLHKNGVFIEEMYSYLTENGVFDHENMLKAAERYGSETAVMALTAFLSRSGEGLTLLQKRVEAKSFGQLVGGSLPPYRDVGLGRFFYMNSNDIA</sequence>
<dbReference type="RefSeq" id="WP_117268333.1">
    <property type="nucleotide sequence ID" value="NZ_UKAS01000030.1"/>
</dbReference>
<protein>
    <submittedName>
        <fullName evidence="2">Uncharacterized protein</fullName>
    </submittedName>
</protein>
<keyword evidence="1" id="KW-0472">Membrane</keyword>
<gene>
    <name evidence="2" type="ORF">SAMEA3729809_05116</name>
</gene>
<organism evidence="2 3">
    <name type="scientific">Klebsiella variicola</name>
    <dbReference type="NCBI Taxonomy" id="244366"/>
    <lineage>
        <taxon>Bacteria</taxon>
        <taxon>Pseudomonadati</taxon>
        <taxon>Pseudomonadota</taxon>
        <taxon>Gammaproteobacteria</taxon>
        <taxon>Enterobacterales</taxon>
        <taxon>Enterobacteriaceae</taxon>
        <taxon>Klebsiella/Raoultella group</taxon>
        <taxon>Klebsiella</taxon>
        <taxon>Klebsiella pneumoniae complex</taxon>
    </lineage>
</organism>
<proteinExistence type="predicted"/>
<reference evidence="2 3" key="1">
    <citation type="submission" date="2018-08" db="EMBL/GenBank/DDBJ databases">
        <authorList>
            <consortium name="Pathogen Informatics"/>
        </authorList>
    </citation>
    <scope>NUCLEOTIDE SEQUENCE [LARGE SCALE GENOMIC DNA]</scope>
    <source>
        <strain evidence="2 3">EuSCAPE_TR218</strain>
    </source>
</reference>
<feature type="transmembrane region" description="Helical" evidence="1">
    <location>
        <begin position="6"/>
        <end position="28"/>
    </location>
</feature>
<dbReference type="AlphaFoldDB" id="A0ABD7PDI7"/>
<evidence type="ECO:0000313" key="2">
    <source>
        <dbReference type="EMBL" id="SXF98578.1"/>
    </source>
</evidence>
<comment type="caution">
    <text evidence="2">The sequence shown here is derived from an EMBL/GenBank/DDBJ whole genome shotgun (WGS) entry which is preliminary data.</text>
</comment>
<dbReference type="EMBL" id="UKAS01000030">
    <property type="protein sequence ID" value="SXF98578.1"/>
    <property type="molecule type" value="Genomic_DNA"/>
</dbReference>
<evidence type="ECO:0000313" key="3">
    <source>
        <dbReference type="Proteomes" id="UP000258928"/>
    </source>
</evidence>
<keyword evidence="1" id="KW-0812">Transmembrane</keyword>
<dbReference type="Proteomes" id="UP000258928">
    <property type="component" value="Unassembled WGS sequence"/>
</dbReference>
<evidence type="ECO:0000256" key="1">
    <source>
        <dbReference type="SAM" id="Phobius"/>
    </source>
</evidence>